<accession>F2NKZ3</accession>
<comment type="cofactor">
    <cofactor evidence="16">
        <name>Zn(2+)</name>
        <dbReference type="ChEBI" id="CHEBI:29105"/>
    </cofactor>
    <text evidence="16">Binds 1 zinc ion per subunit.</text>
</comment>
<keyword evidence="9 16" id="KW-0378">Hydrolase</keyword>
<dbReference type="RefSeq" id="WP_013703235.1">
    <property type="nucleotide sequence ID" value="NC_015387.1"/>
</dbReference>
<protein>
    <recommendedName>
        <fullName evidence="16">ATP-dependent zinc metalloprotease FtsH</fullName>
        <ecNumber evidence="16">3.4.24.-</ecNumber>
    </recommendedName>
</protein>
<reference evidence="20 21" key="1">
    <citation type="journal article" date="2012" name="Stand. Genomic Sci.">
        <title>Complete genome sequence of the aerobic, heterotroph Marinithermus hydrothermalis type strain (T1(T)) from a deep-sea hydrothermal vent chimney.</title>
        <authorList>
            <person name="Copeland A."/>
            <person name="Gu W."/>
            <person name="Yasawong M."/>
            <person name="Lapidus A."/>
            <person name="Lucas S."/>
            <person name="Deshpande S."/>
            <person name="Pagani I."/>
            <person name="Tapia R."/>
            <person name="Cheng J.F."/>
            <person name="Goodwin L.A."/>
            <person name="Pitluck S."/>
            <person name="Liolios K."/>
            <person name="Ivanova N."/>
            <person name="Mavromatis K."/>
            <person name="Mikhailova N."/>
            <person name="Pati A."/>
            <person name="Chen A."/>
            <person name="Palaniappan K."/>
            <person name="Land M."/>
            <person name="Pan C."/>
            <person name="Brambilla E.M."/>
            <person name="Rohde M."/>
            <person name="Tindall B.J."/>
            <person name="Sikorski J."/>
            <person name="Goker M."/>
            <person name="Detter J.C."/>
            <person name="Bristow J."/>
            <person name="Eisen J.A."/>
            <person name="Markowitz V."/>
            <person name="Hugenholtz P."/>
            <person name="Kyrpides N.C."/>
            <person name="Klenk H.P."/>
            <person name="Woyke T."/>
        </authorList>
    </citation>
    <scope>NUCLEOTIDE SEQUENCE [LARGE SCALE GENOMIC DNA]</scope>
    <source>
        <strain evidence="21">DSM 14884 / JCM 11576 / T1</strain>
    </source>
</reference>
<dbReference type="GO" id="GO:0008270">
    <property type="term" value="F:zinc ion binding"/>
    <property type="evidence" value="ECO:0007669"/>
    <property type="project" value="UniProtKB-UniRule"/>
</dbReference>
<keyword evidence="21" id="KW-1185">Reference proteome</keyword>
<evidence type="ECO:0000256" key="5">
    <source>
        <dbReference type="ARBA" id="ARBA00022670"/>
    </source>
</evidence>
<evidence type="ECO:0000256" key="10">
    <source>
        <dbReference type="ARBA" id="ARBA00022833"/>
    </source>
</evidence>
<dbReference type="EC" id="3.4.24.-" evidence="16"/>
<evidence type="ECO:0000259" key="19">
    <source>
        <dbReference type="SMART" id="SM00382"/>
    </source>
</evidence>
<dbReference type="InterPro" id="IPR041569">
    <property type="entry name" value="AAA_lid_3"/>
</dbReference>
<dbReference type="InterPro" id="IPR005936">
    <property type="entry name" value="FtsH"/>
</dbReference>
<comment type="subcellular location">
    <subcellularLocation>
        <location evidence="16">Cell inner membrane</location>
        <topology evidence="16">Multi-pass membrane protein</topology>
        <orientation evidence="16">Cytoplasmic side</orientation>
    </subcellularLocation>
    <subcellularLocation>
        <location evidence="1">Membrane</location>
    </subcellularLocation>
</comment>
<keyword evidence="4 16" id="KW-0997">Cell inner membrane</keyword>
<dbReference type="GO" id="GO:0030163">
    <property type="term" value="P:protein catabolic process"/>
    <property type="evidence" value="ECO:0007669"/>
    <property type="project" value="UniProtKB-UniRule"/>
</dbReference>
<dbReference type="AlphaFoldDB" id="F2NKZ3"/>
<comment type="subunit">
    <text evidence="16">Homohexamer.</text>
</comment>
<dbReference type="InterPro" id="IPR011546">
    <property type="entry name" value="Pept_M41_FtsH_extracell"/>
</dbReference>
<feature type="transmembrane region" description="Helical" evidence="16">
    <location>
        <begin position="102"/>
        <end position="122"/>
    </location>
</feature>
<proteinExistence type="inferred from homology"/>
<feature type="binding site" evidence="16">
    <location>
        <position position="420"/>
    </location>
    <ligand>
        <name>Zn(2+)</name>
        <dbReference type="ChEBI" id="CHEBI:29105"/>
        <note>catalytic</note>
    </ligand>
</feature>
<dbReference type="Pfam" id="PF01434">
    <property type="entry name" value="Peptidase_M41"/>
    <property type="match status" value="1"/>
</dbReference>
<evidence type="ECO:0000256" key="13">
    <source>
        <dbReference type="ARBA" id="ARBA00023049"/>
    </source>
</evidence>
<feature type="region of interest" description="Disordered" evidence="18">
    <location>
        <begin position="596"/>
        <end position="630"/>
    </location>
</feature>
<evidence type="ECO:0000256" key="7">
    <source>
        <dbReference type="ARBA" id="ARBA00022723"/>
    </source>
</evidence>
<comment type="similarity">
    <text evidence="15 16">In the central section; belongs to the AAA ATPase family.</text>
</comment>
<dbReference type="Gene3D" id="3.40.50.300">
    <property type="entry name" value="P-loop containing nucleotide triphosphate hydrolases"/>
    <property type="match status" value="1"/>
</dbReference>
<comment type="function">
    <text evidence="16">Acts as a processive, ATP-dependent zinc metallopeptidase for both cytoplasmic and membrane proteins. Plays a role in the quality control of integral membrane proteins.</text>
</comment>
<keyword evidence="5 16" id="KW-0645">Protease</keyword>
<dbReference type="GO" id="GO:0005886">
    <property type="term" value="C:plasma membrane"/>
    <property type="evidence" value="ECO:0007669"/>
    <property type="project" value="UniProtKB-SubCell"/>
</dbReference>
<evidence type="ECO:0000256" key="9">
    <source>
        <dbReference type="ARBA" id="ARBA00022801"/>
    </source>
</evidence>
<evidence type="ECO:0000256" key="15">
    <source>
        <dbReference type="ARBA" id="ARBA00061570"/>
    </source>
</evidence>
<feature type="active site" evidence="16">
    <location>
        <position position="417"/>
    </location>
</feature>
<dbReference type="InterPro" id="IPR037219">
    <property type="entry name" value="Peptidase_M41-like"/>
</dbReference>
<keyword evidence="7 16" id="KW-0479">Metal-binding</keyword>
<dbReference type="InterPro" id="IPR027417">
    <property type="entry name" value="P-loop_NTPase"/>
</dbReference>
<evidence type="ECO:0000313" key="20">
    <source>
        <dbReference type="EMBL" id="AEB11182.1"/>
    </source>
</evidence>
<evidence type="ECO:0000313" key="21">
    <source>
        <dbReference type="Proteomes" id="UP000007030"/>
    </source>
</evidence>
<dbReference type="Pfam" id="PF17862">
    <property type="entry name" value="AAA_lid_3"/>
    <property type="match status" value="1"/>
</dbReference>
<dbReference type="PROSITE" id="PS00674">
    <property type="entry name" value="AAA"/>
    <property type="match status" value="1"/>
</dbReference>
<evidence type="ECO:0000256" key="1">
    <source>
        <dbReference type="ARBA" id="ARBA00004370"/>
    </source>
</evidence>
<dbReference type="GO" id="GO:0005524">
    <property type="term" value="F:ATP binding"/>
    <property type="evidence" value="ECO:0007669"/>
    <property type="project" value="UniProtKB-UniRule"/>
</dbReference>
<keyword evidence="11 16" id="KW-0067">ATP-binding</keyword>
<dbReference type="HAMAP" id="MF_01458">
    <property type="entry name" value="FtsH"/>
    <property type="match status" value="1"/>
</dbReference>
<keyword evidence="12 16" id="KW-1133">Transmembrane helix</keyword>
<evidence type="ECO:0000256" key="14">
    <source>
        <dbReference type="ARBA" id="ARBA00023136"/>
    </source>
</evidence>
<dbReference type="STRING" id="869210.Marky_0430"/>
<dbReference type="GO" id="GO:0004176">
    <property type="term" value="F:ATP-dependent peptidase activity"/>
    <property type="evidence" value="ECO:0007669"/>
    <property type="project" value="InterPro"/>
</dbReference>
<dbReference type="FunFam" id="3.40.50.300:FF:000001">
    <property type="entry name" value="ATP-dependent zinc metalloprotease FtsH"/>
    <property type="match status" value="1"/>
</dbReference>
<dbReference type="Gene3D" id="1.10.8.60">
    <property type="match status" value="1"/>
</dbReference>
<organism evidence="20 21">
    <name type="scientific">Marinithermus hydrothermalis (strain DSM 14884 / JCM 11576 / T1)</name>
    <dbReference type="NCBI Taxonomy" id="869210"/>
    <lineage>
        <taxon>Bacteria</taxon>
        <taxon>Thermotogati</taxon>
        <taxon>Deinococcota</taxon>
        <taxon>Deinococci</taxon>
        <taxon>Thermales</taxon>
        <taxon>Thermaceae</taxon>
        <taxon>Marinithermus</taxon>
    </lineage>
</organism>
<comment type="similarity">
    <text evidence="17">Belongs to the AAA ATPase family.</text>
</comment>
<dbReference type="FunFam" id="1.20.58.760:FF:000001">
    <property type="entry name" value="ATP-dependent zinc metalloprotease FtsH"/>
    <property type="match status" value="1"/>
</dbReference>
<gene>
    <name evidence="16" type="primary">ftsH</name>
    <name evidence="20" type="ordered locus">Marky_0430</name>
</gene>
<dbReference type="FunFam" id="1.10.8.60:FF:000001">
    <property type="entry name" value="ATP-dependent zinc metalloprotease FtsH"/>
    <property type="match status" value="1"/>
</dbReference>
<evidence type="ECO:0000256" key="18">
    <source>
        <dbReference type="SAM" id="MobiDB-lite"/>
    </source>
</evidence>
<dbReference type="Gene3D" id="1.20.58.760">
    <property type="entry name" value="Peptidase M41"/>
    <property type="match status" value="1"/>
</dbReference>
<keyword evidence="6 16" id="KW-0812">Transmembrane</keyword>
<dbReference type="InterPro" id="IPR003960">
    <property type="entry name" value="ATPase_AAA_CS"/>
</dbReference>
<feature type="domain" description="AAA+ ATPase" evidence="19">
    <location>
        <begin position="186"/>
        <end position="325"/>
    </location>
</feature>
<evidence type="ECO:0000256" key="8">
    <source>
        <dbReference type="ARBA" id="ARBA00022741"/>
    </source>
</evidence>
<dbReference type="SUPFAM" id="SSF140990">
    <property type="entry name" value="FtsH protease domain-like"/>
    <property type="match status" value="1"/>
</dbReference>
<dbReference type="InterPro" id="IPR003959">
    <property type="entry name" value="ATPase_AAA_core"/>
</dbReference>
<dbReference type="InterPro" id="IPR000642">
    <property type="entry name" value="Peptidase_M41"/>
</dbReference>
<feature type="compositionally biased region" description="Gly residues" evidence="18">
    <location>
        <begin position="621"/>
        <end position="630"/>
    </location>
</feature>
<dbReference type="NCBIfam" id="TIGR01241">
    <property type="entry name" value="FtsH_fam"/>
    <property type="match status" value="1"/>
</dbReference>
<keyword evidence="14 16" id="KW-0472">Membrane</keyword>
<dbReference type="KEGG" id="mhd:Marky_0430"/>
<name>F2NKZ3_MARHT</name>
<dbReference type="InterPro" id="IPR003593">
    <property type="entry name" value="AAA+_ATPase"/>
</dbReference>
<dbReference type="PANTHER" id="PTHR23076">
    <property type="entry name" value="METALLOPROTEASE M41 FTSH"/>
    <property type="match status" value="1"/>
</dbReference>
<dbReference type="GO" id="GO:0004222">
    <property type="term" value="F:metalloendopeptidase activity"/>
    <property type="evidence" value="ECO:0007669"/>
    <property type="project" value="InterPro"/>
</dbReference>
<dbReference type="OrthoDB" id="9809379at2"/>
<comment type="similarity">
    <text evidence="2 16">In the C-terminal section; belongs to the peptidase M41 family.</text>
</comment>
<evidence type="ECO:0000256" key="3">
    <source>
        <dbReference type="ARBA" id="ARBA00022475"/>
    </source>
</evidence>
<dbReference type="Proteomes" id="UP000007030">
    <property type="component" value="Chromosome"/>
</dbReference>
<dbReference type="GO" id="GO:0016887">
    <property type="term" value="F:ATP hydrolysis activity"/>
    <property type="evidence" value="ECO:0007669"/>
    <property type="project" value="UniProtKB-UniRule"/>
</dbReference>
<evidence type="ECO:0000256" key="16">
    <source>
        <dbReference type="HAMAP-Rule" id="MF_01458"/>
    </source>
</evidence>
<evidence type="ECO:0000256" key="17">
    <source>
        <dbReference type="RuleBase" id="RU003651"/>
    </source>
</evidence>
<dbReference type="SUPFAM" id="SSF52540">
    <property type="entry name" value="P-loop containing nucleoside triphosphate hydrolases"/>
    <property type="match status" value="1"/>
</dbReference>
<dbReference type="MEROPS" id="M41.013"/>
<dbReference type="EMBL" id="CP002630">
    <property type="protein sequence ID" value="AEB11182.1"/>
    <property type="molecule type" value="Genomic_DNA"/>
</dbReference>
<keyword evidence="13 16" id="KW-0482">Metalloprotease</keyword>
<keyword evidence="8 16" id="KW-0547">Nucleotide-binding</keyword>
<dbReference type="eggNOG" id="COG0465">
    <property type="taxonomic scope" value="Bacteria"/>
</dbReference>
<keyword evidence="10 16" id="KW-0862">Zinc</keyword>
<sequence>MRRLPLNLWIILFGAILIAWAISLGSPQSTSKTLKYSTFLSEIQAGRVQELSIQGSQIIGRLKDGSEFVTYAPSPIDTATAEAWHNRGITVEVLPPPRDNPYASILLPLVVIALVFAAFWYFSRNYRGGSSDNTFNFTKSRARILAEAPKVTFKDVAGAEEAKEELSEIVEFLKNPNRFFEMGARIPRGVLLVGPPGSGKTHIARAVAGEARVPFITASGSDFVEMFVGVGAARVRDLFETAKRHAPCIIFIDEIDAVGRKRGSGIGGGNDEREQTLNQLLVEMDGFEKDTSVIVMAATNRPDILDPALLRPGRFDRQVPIDAPDVKGREQILRIHARGKPLAEDVDLALVAKRTPGFVGADLENLLNEAALLAAREGRKKITMKDLDEAADRVAMGPARKSMVLNERDKRITAYHEAGHALAAHFFPYADPVHKITIVPRGRALGFMMPRREDVLHWSRKRLLDQIAVALGGRAAEEIVFDDVTTGAENDFRQATALARRMITEWGMHPAFGYVAYQIREDTYLGGYETRQYSEETARRIDEAVKQLIDEQYERVRSLLLEHKEVLERVATALLERETLTAEEFVRVVEGQPLEAPALENEEERQALRVVPKVKPKPGGSTPGGALGGA</sequence>
<dbReference type="GO" id="GO:0006508">
    <property type="term" value="P:proteolysis"/>
    <property type="evidence" value="ECO:0007669"/>
    <property type="project" value="UniProtKB-KW"/>
</dbReference>
<evidence type="ECO:0000256" key="2">
    <source>
        <dbReference type="ARBA" id="ARBA00010044"/>
    </source>
</evidence>
<dbReference type="Pfam" id="PF06480">
    <property type="entry name" value="FtsH_ext"/>
    <property type="match status" value="1"/>
</dbReference>
<dbReference type="Pfam" id="PF00004">
    <property type="entry name" value="AAA"/>
    <property type="match status" value="1"/>
</dbReference>
<evidence type="ECO:0000256" key="4">
    <source>
        <dbReference type="ARBA" id="ARBA00022519"/>
    </source>
</evidence>
<evidence type="ECO:0000256" key="12">
    <source>
        <dbReference type="ARBA" id="ARBA00022989"/>
    </source>
</evidence>
<keyword evidence="3 16" id="KW-1003">Cell membrane</keyword>
<comment type="caution">
    <text evidence="16">Lacks conserved residue(s) required for the propagation of feature annotation.</text>
</comment>
<feature type="binding site" evidence="16">
    <location>
        <position position="491"/>
    </location>
    <ligand>
        <name>Zn(2+)</name>
        <dbReference type="ChEBI" id="CHEBI:29105"/>
        <note>catalytic</note>
    </ligand>
</feature>
<evidence type="ECO:0000256" key="11">
    <source>
        <dbReference type="ARBA" id="ARBA00022840"/>
    </source>
</evidence>
<feature type="binding site" evidence="16">
    <location>
        <begin position="194"/>
        <end position="201"/>
    </location>
    <ligand>
        <name>ATP</name>
        <dbReference type="ChEBI" id="CHEBI:30616"/>
    </ligand>
</feature>
<dbReference type="CDD" id="cd19501">
    <property type="entry name" value="RecA-like_FtsH"/>
    <property type="match status" value="1"/>
</dbReference>
<feature type="binding site" evidence="16">
    <location>
        <position position="416"/>
    </location>
    <ligand>
        <name>Zn(2+)</name>
        <dbReference type="ChEBI" id="CHEBI:29105"/>
        <note>catalytic</note>
    </ligand>
</feature>
<dbReference type="PANTHER" id="PTHR23076:SF97">
    <property type="entry name" value="ATP-DEPENDENT ZINC METALLOPROTEASE YME1L1"/>
    <property type="match status" value="1"/>
</dbReference>
<dbReference type="Gene3D" id="3.30.720.210">
    <property type="match status" value="1"/>
</dbReference>
<dbReference type="SMART" id="SM00382">
    <property type="entry name" value="AAA"/>
    <property type="match status" value="1"/>
</dbReference>
<dbReference type="HOGENOM" id="CLU_000688_16_2_0"/>
<evidence type="ECO:0000256" key="6">
    <source>
        <dbReference type="ARBA" id="ARBA00022692"/>
    </source>
</evidence>